<protein>
    <recommendedName>
        <fullName evidence="3">Bacterial virulence protein VirB8 domain-containing protein</fullName>
    </recommendedName>
</protein>
<name>Q2IEK7_ANADE</name>
<gene>
    <name evidence="1" type="ordered locus">Adeh_3250</name>
</gene>
<organism evidence="1 2">
    <name type="scientific">Anaeromyxobacter dehalogenans (strain 2CP-C)</name>
    <dbReference type="NCBI Taxonomy" id="290397"/>
    <lineage>
        <taxon>Bacteria</taxon>
        <taxon>Pseudomonadati</taxon>
        <taxon>Myxococcota</taxon>
        <taxon>Myxococcia</taxon>
        <taxon>Myxococcales</taxon>
        <taxon>Cystobacterineae</taxon>
        <taxon>Anaeromyxobacteraceae</taxon>
        <taxon>Anaeromyxobacter</taxon>
    </lineage>
</organism>
<dbReference type="AlphaFoldDB" id="Q2IEK7"/>
<evidence type="ECO:0000313" key="1">
    <source>
        <dbReference type="EMBL" id="ABC83018.1"/>
    </source>
</evidence>
<dbReference type="KEGG" id="ade:Adeh_3250"/>
<dbReference type="STRING" id="290397.Adeh_3250"/>
<proteinExistence type="predicted"/>
<sequence length="238" mass="26343">MQDPRPPGSPPAVWAAFVAQNAWKSWTIVALLTVVVLQCIALARLASRPPEFVMVDANGRSTPVRRSVATDALLRFLADRTRPPDAAIVRFTRDFLHLALGLNSSTIAANWPAALTMMAPELRERIAKESAAKRLVETYRLAQRGTELSFDEIVVEDQTPTHVVVRATLTRRSFPLVEGGGAPETDRVRVELLERVVPPTMDCPDGLEVQEWRLVPFALSENGAAQDGEEREASRDQR</sequence>
<evidence type="ECO:0008006" key="3">
    <source>
        <dbReference type="Google" id="ProtNLM"/>
    </source>
</evidence>
<accession>Q2IEK7</accession>
<dbReference type="HOGENOM" id="CLU_1163973_0_0_7"/>
<dbReference type="Proteomes" id="UP000001935">
    <property type="component" value="Chromosome"/>
</dbReference>
<dbReference type="EMBL" id="CP000251">
    <property type="protein sequence ID" value="ABC83018.1"/>
    <property type="molecule type" value="Genomic_DNA"/>
</dbReference>
<reference evidence="1 2" key="1">
    <citation type="submission" date="2006-01" db="EMBL/GenBank/DDBJ databases">
        <title>Complete sequence of Anaeromyxobacter dehalogenans 2CP-C.</title>
        <authorList>
            <consortium name="US DOE Joint Genome Institute"/>
            <person name="Copeland A."/>
            <person name="Lucas S."/>
            <person name="Lapidus A."/>
            <person name="Barry K."/>
            <person name="Detter J.C."/>
            <person name="Glavina T."/>
            <person name="Hammon N."/>
            <person name="Israni S."/>
            <person name="Pitluck S."/>
            <person name="Brettin T."/>
            <person name="Bruce D."/>
            <person name="Han C."/>
            <person name="Tapia R."/>
            <person name="Gilna P."/>
            <person name="Kiss H."/>
            <person name="Schmutz J."/>
            <person name="Larimer F."/>
            <person name="Land M."/>
            <person name="Kyrpides N."/>
            <person name="Anderson I."/>
            <person name="Sanford R.A."/>
            <person name="Ritalahti K.M."/>
            <person name="Thomas H.S."/>
            <person name="Kirby J.R."/>
            <person name="Zhulin I.B."/>
            <person name="Loeffler F.E."/>
            <person name="Richardson P."/>
        </authorList>
    </citation>
    <scope>NUCLEOTIDE SEQUENCE [LARGE SCALE GENOMIC DNA]</scope>
    <source>
        <strain evidence="1 2">2CP-C</strain>
    </source>
</reference>
<evidence type="ECO:0000313" key="2">
    <source>
        <dbReference type="Proteomes" id="UP000001935"/>
    </source>
</evidence>